<keyword evidence="5" id="KW-0067">ATP-binding</keyword>
<dbReference type="GO" id="GO:0005524">
    <property type="term" value="F:ATP binding"/>
    <property type="evidence" value="ECO:0007669"/>
    <property type="project" value="UniProtKB-KW"/>
</dbReference>
<dbReference type="GO" id="GO:0003724">
    <property type="term" value="F:RNA helicase activity"/>
    <property type="evidence" value="ECO:0007669"/>
    <property type="project" value="UniProtKB-EC"/>
</dbReference>
<evidence type="ECO:0000256" key="1">
    <source>
        <dbReference type="ARBA" id="ARBA00012552"/>
    </source>
</evidence>
<gene>
    <name evidence="8" type="ORF">Z043_120843</name>
</gene>
<name>A0A0P7WD82_SCLFO</name>
<dbReference type="Gene3D" id="3.40.50.300">
    <property type="entry name" value="P-loop containing nucleotide triphosphate hydrolases"/>
    <property type="match status" value="1"/>
</dbReference>
<reference evidence="8 9" key="1">
    <citation type="submission" date="2015-08" db="EMBL/GenBank/DDBJ databases">
        <title>The genome of the Asian arowana (Scleropages formosus).</title>
        <authorList>
            <person name="Tan M.H."/>
            <person name="Gan H.M."/>
            <person name="Croft L.J."/>
            <person name="Austin C.M."/>
        </authorList>
    </citation>
    <scope>NUCLEOTIDE SEQUENCE [LARGE SCALE GENOMIC DNA]</scope>
    <source>
        <strain evidence="8">Aro1</strain>
    </source>
</reference>
<dbReference type="Proteomes" id="UP000034805">
    <property type="component" value="Unassembled WGS sequence"/>
</dbReference>
<keyword evidence="4" id="KW-0347">Helicase</keyword>
<accession>A0A0P7WD82</accession>
<organism evidence="8 9">
    <name type="scientific">Scleropages formosus</name>
    <name type="common">Asian bonytongue</name>
    <name type="synonym">Osteoglossum formosum</name>
    <dbReference type="NCBI Taxonomy" id="113540"/>
    <lineage>
        <taxon>Eukaryota</taxon>
        <taxon>Metazoa</taxon>
        <taxon>Chordata</taxon>
        <taxon>Craniata</taxon>
        <taxon>Vertebrata</taxon>
        <taxon>Euteleostomi</taxon>
        <taxon>Actinopterygii</taxon>
        <taxon>Neopterygii</taxon>
        <taxon>Teleostei</taxon>
        <taxon>Osteoglossocephala</taxon>
        <taxon>Osteoglossomorpha</taxon>
        <taxon>Osteoglossiformes</taxon>
        <taxon>Osteoglossidae</taxon>
        <taxon>Scleropages</taxon>
    </lineage>
</organism>
<evidence type="ECO:0000256" key="6">
    <source>
        <dbReference type="PROSITE-ProRule" id="PRU00552"/>
    </source>
</evidence>
<dbReference type="GO" id="GO:0016787">
    <property type="term" value="F:hydrolase activity"/>
    <property type="evidence" value="ECO:0007669"/>
    <property type="project" value="UniProtKB-KW"/>
</dbReference>
<keyword evidence="2" id="KW-0547">Nucleotide-binding</keyword>
<dbReference type="InterPro" id="IPR014014">
    <property type="entry name" value="RNA_helicase_DEAD_Q_motif"/>
</dbReference>
<dbReference type="EC" id="3.6.4.13" evidence="1"/>
<sequence>MAAHVRRTAHDVDARVRTGDVLSAEAVDFGSLLLSGPVLEGLRAAGFQRPSPIQLKAIPLGRCGL</sequence>
<evidence type="ECO:0000256" key="3">
    <source>
        <dbReference type="ARBA" id="ARBA00022801"/>
    </source>
</evidence>
<evidence type="ECO:0000313" key="9">
    <source>
        <dbReference type="Proteomes" id="UP000034805"/>
    </source>
</evidence>
<dbReference type="PROSITE" id="PS51195">
    <property type="entry name" value="Q_MOTIF"/>
    <property type="match status" value="1"/>
</dbReference>
<dbReference type="InterPro" id="IPR027417">
    <property type="entry name" value="P-loop_NTPase"/>
</dbReference>
<evidence type="ECO:0000256" key="4">
    <source>
        <dbReference type="ARBA" id="ARBA00022806"/>
    </source>
</evidence>
<dbReference type="AlphaFoldDB" id="A0A0P7WD82"/>
<feature type="short sequence motif" description="Q motif" evidence="6">
    <location>
        <begin position="27"/>
        <end position="55"/>
    </location>
</feature>
<proteinExistence type="predicted"/>
<evidence type="ECO:0000313" key="8">
    <source>
        <dbReference type="EMBL" id="KPP61100.1"/>
    </source>
</evidence>
<feature type="domain" description="DEAD-box RNA helicase Q" evidence="7">
    <location>
        <begin position="27"/>
        <end position="55"/>
    </location>
</feature>
<evidence type="ECO:0000256" key="5">
    <source>
        <dbReference type="ARBA" id="ARBA00022840"/>
    </source>
</evidence>
<comment type="caution">
    <text evidence="8">The sequence shown here is derived from an EMBL/GenBank/DDBJ whole genome shotgun (WGS) entry which is preliminary data.</text>
</comment>
<keyword evidence="3" id="KW-0378">Hydrolase</keyword>
<dbReference type="EMBL" id="JARO02009980">
    <property type="protein sequence ID" value="KPP61100.1"/>
    <property type="molecule type" value="Genomic_DNA"/>
</dbReference>
<evidence type="ECO:0000259" key="7">
    <source>
        <dbReference type="PROSITE" id="PS51195"/>
    </source>
</evidence>
<evidence type="ECO:0000256" key="2">
    <source>
        <dbReference type="ARBA" id="ARBA00022741"/>
    </source>
</evidence>
<protein>
    <recommendedName>
        <fullName evidence="1">RNA helicase</fullName>
        <ecNumber evidence="1">3.6.4.13</ecNumber>
    </recommendedName>
</protein>
<feature type="non-terminal residue" evidence="8">
    <location>
        <position position="65"/>
    </location>
</feature>